<evidence type="ECO:0000256" key="1">
    <source>
        <dbReference type="SAM" id="MobiDB-lite"/>
    </source>
</evidence>
<dbReference type="PROSITE" id="PS51257">
    <property type="entry name" value="PROKAR_LIPOPROTEIN"/>
    <property type="match status" value="1"/>
</dbReference>
<keyword evidence="3" id="KW-1185">Reference proteome</keyword>
<sequence>MTHRLFVFPALGFSCPSQSPTTPSPPPTSSSSSSGISTGVVVGITMGATMSTMLRRSNRCGDPVIKSLQEFKIGFSLRKNV</sequence>
<protein>
    <submittedName>
        <fullName evidence="2">Uncharacterized protein</fullName>
    </submittedName>
</protein>
<proteinExistence type="predicted"/>
<accession>A0A0S3S7C0</accession>
<feature type="region of interest" description="Disordered" evidence="1">
    <location>
        <begin position="12"/>
        <end position="37"/>
    </location>
</feature>
<name>A0A0S3S7C0_PHAAN</name>
<evidence type="ECO:0000313" key="3">
    <source>
        <dbReference type="Proteomes" id="UP000291084"/>
    </source>
</evidence>
<gene>
    <name evidence="2" type="primary">Vigan.05G227900</name>
    <name evidence="2" type="ORF">VIGAN_05227900</name>
</gene>
<reference evidence="2 3" key="1">
    <citation type="journal article" date="2015" name="Sci. Rep.">
        <title>The power of single molecule real-time sequencing technology in the de novo assembly of a eukaryotic genome.</title>
        <authorList>
            <person name="Sakai H."/>
            <person name="Naito K."/>
            <person name="Ogiso-Tanaka E."/>
            <person name="Takahashi Y."/>
            <person name="Iseki K."/>
            <person name="Muto C."/>
            <person name="Satou K."/>
            <person name="Teruya K."/>
            <person name="Shiroma A."/>
            <person name="Shimoji M."/>
            <person name="Hirano T."/>
            <person name="Itoh T."/>
            <person name="Kaga A."/>
            <person name="Tomooka N."/>
        </authorList>
    </citation>
    <scope>NUCLEOTIDE SEQUENCE [LARGE SCALE GENOMIC DNA]</scope>
    <source>
        <strain evidence="3">cv. Shumari</strain>
    </source>
</reference>
<dbReference type="AlphaFoldDB" id="A0A0S3S7C0"/>
<evidence type="ECO:0000313" key="2">
    <source>
        <dbReference type="EMBL" id="BAT88699.1"/>
    </source>
</evidence>
<organism evidence="2 3">
    <name type="scientific">Vigna angularis var. angularis</name>
    <dbReference type="NCBI Taxonomy" id="157739"/>
    <lineage>
        <taxon>Eukaryota</taxon>
        <taxon>Viridiplantae</taxon>
        <taxon>Streptophyta</taxon>
        <taxon>Embryophyta</taxon>
        <taxon>Tracheophyta</taxon>
        <taxon>Spermatophyta</taxon>
        <taxon>Magnoliopsida</taxon>
        <taxon>eudicotyledons</taxon>
        <taxon>Gunneridae</taxon>
        <taxon>Pentapetalae</taxon>
        <taxon>rosids</taxon>
        <taxon>fabids</taxon>
        <taxon>Fabales</taxon>
        <taxon>Fabaceae</taxon>
        <taxon>Papilionoideae</taxon>
        <taxon>50 kb inversion clade</taxon>
        <taxon>NPAAA clade</taxon>
        <taxon>indigoferoid/millettioid clade</taxon>
        <taxon>Phaseoleae</taxon>
        <taxon>Vigna</taxon>
    </lineage>
</organism>
<dbReference type="EMBL" id="AP015038">
    <property type="protein sequence ID" value="BAT88699.1"/>
    <property type="molecule type" value="Genomic_DNA"/>
</dbReference>
<dbReference type="Proteomes" id="UP000291084">
    <property type="component" value="Chromosome 5"/>
</dbReference>